<gene>
    <name evidence="1" type="ORF">M8818_005075</name>
</gene>
<proteinExistence type="predicted"/>
<reference evidence="1" key="1">
    <citation type="submission" date="2024-02" db="EMBL/GenBank/DDBJ databases">
        <title>Metagenome Assembled Genome of Zalaria obscura JY119.</title>
        <authorList>
            <person name="Vighnesh L."/>
            <person name="Jagadeeshwari U."/>
            <person name="Venkata Ramana C."/>
            <person name="Sasikala C."/>
        </authorList>
    </citation>
    <scope>NUCLEOTIDE SEQUENCE</scope>
    <source>
        <strain evidence="1">JY119</strain>
    </source>
</reference>
<dbReference type="EMBL" id="JAMKPW020000026">
    <property type="protein sequence ID" value="KAK8204635.1"/>
    <property type="molecule type" value="Genomic_DNA"/>
</dbReference>
<comment type="caution">
    <text evidence="1">The sequence shown here is derived from an EMBL/GenBank/DDBJ whole genome shotgun (WGS) entry which is preliminary data.</text>
</comment>
<organism evidence="1 2">
    <name type="scientific">Zalaria obscura</name>
    <dbReference type="NCBI Taxonomy" id="2024903"/>
    <lineage>
        <taxon>Eukaryota</taxon>
        <taxon>Fungi</taxon>
        <taxon>Dikarya</taxon>
        <taxon>Ascomycota</taxon>
        <taxon>Pezizomycotina</taxon>
        <taxon>Dothideomycetes</taxon>
        <taxon>Dothideomycetidae</taxon>
        <taxon>Dothideales</taxon>
        <taxon>Zalariaceae</taxon>
        <taxon>Zalaria</taxon>
    </lineage>
</organism>
<keyword evidence="2" id="KW-1185">Reference proteome</keyword>
<name>A0ACC3SA06_9PEZI</name>
<sequence length="83" mass="9140">MRPCGLYITRRVEVPCFNGLLCASARRGYVAVPGLLDGMRSGGGSWALKLDAQVPKVCSNLDRVAVSEMESRDRRLSRRLGED</sequence>
<dbReference type="Proteomes" id="UP001320706">
    <property type="component" value="Unassembled WGS sequence"/>
</dbReference>
<evidence type="ECO:0000313" key="2">
    <source>
        <dbReference type="Proteomes" id="UP001320706"/>
    </source>
</evidence>
<protein>
    <submittedName>
        <fullName evidence="1">Uncharacterized protein</fullName>
    </submittedName>
</protein>
<evidence type="ECO:0000313" key="1">
    <source>
        <dbReference type="EMBL" id="KAK8204635.1"/>
    </source>
</evidence>
<accession>A0ACC3SA06</accession>